<feature type="transmembrane region" description="Helical" evidence="1">
    <location>
        <begin position="251"/>
        <end position="278"/>
    </location>
</feature>
<sequence>MTRIQGLHGLGRRVILGLVMSSIAILWGAFAAAHEVLPAIADMEREGDRLAFTVEAPLEGHVAGIDLGAVGDTDAAPEAERYDALRALEPDEMEARFRAFWPEMAERIEILVDGARVTPEIDGVEVPGGIDPSLPRPATLRFHAPLPEGAESVQVGWDAAFGTLVLRQQGVEAPYDGYLEAGALSDTIRLSGGDQASAWESFVAYIPVGFDHILPKGLDHILFVLGLFFLATRFGPLLWQVSAFTLAHTVTLALAALGYVSVPAAIVEPLIAASIAFVAIENILFPRLGVWRPVIVFGFGLLHGLGFASVLGEFGLPAGSFVPALIGFNIGVELGQLTVIAAAFLAVGWAWRKPWYRRVIAVPASAGIALVGIWWVIERTLL</sequence>
<evidence type="ECO:0008006" key="4">
    <source>
        <dbReference type="Google" id="ProtNLM"/>
    </source>
</evidence>
<feature type="transmembrane region" description="Helical" evidence="1">
    <location>
        <begin position="290"/>
        <end position="312"/>
    </location>
</feature>
<reference evidence="2 3" key="1">
    <citation type="submission" date="2017-08" db="EMBL/GenBank/DDBJ databases">
        <title>Draft Genome Sequence of Loktanella cinnabarina Strain XM1, Isolated from Coastal Surface Water.</title>
        <authorList>
            <person name="Ma R."/>
            <person name="Wang J."/>
            <person name="Wang Q."/>
            <person name="Ma Z."/>
            <person name="Li J."/>
            <person name="Chen L."/>
        </authorList>
    </citation>
    <scope>NUCLEOTIDE SEQUENCE [LARGE SCALE GENOMIC DNA]</scope>
    <source>
        <strain evidence="2 3">XM1</strain>
    </source>
</reference>
<dbReference type="Proteomes" id="UP000221860">
    <property type="component" value="Unassembled WGS sequence"/>
</dbReference>
<evidence type="ECO:0000256" key="1">
    <source>
        <dbReference type="SAM" id="Phobius"/>
    </source>
</evidence>
<feature type="transmembrane region" description="Helical" evidence="1">
    <location>
        <begin position="324"/>
        <end position="347"/>
    </location>
</feature>
<protein>
    <recommendedName>
        <fullName evidence="4">HupE / UreJ protein</fullName>
    </recommendedName>
</protein>
<keyword evidence="1" id="KW-1133">Transmembrane helix</keyword>
<keyword evidence="1" id="KW-0812">Transmembrane</keyword>
<keyword evidence="3" id="KW-1185">Reference proteome</keyword>
<dbReference type="OrthoDB" id="9808870at2"/>
<feature type="transmembrane region" description="Helical" evidence="1">
    <location>
        <begin position="221"/>
        <end position="239"/>
    </location>
</feature>
<evidence type="ECO:0000313" key="3">
    <source>
        <dbReference type="Proteomes" id="UP000221860"/>
    </source>
</evidence>
<proteinExistence type="predicted"/>
<accession>A0A2G1MK36</accession>
<dbReference type="InterPro" id="IPR032809">
    <property type="entry name" value="Put_HupE_UreJ"/>
</dbReference>
<evidence type="ECO:0000313" key="2">
    <source>
        <dbReference type="EMBL" id="PHP29064.1"/>
    </source>
</evidence>
<dbReference type="AlphaFoldDB" id="A0A2G1MK36"/>
<organism evidence="2 3">
    <name type="scientific">Limimaricola cinnabarinus</name>
    <dbReference type="NCBI Taxonomy" id="1125964"/>
    <lineage>
        <taxon>Bacteria</taxon>
        <taxon>Pseudomonadati</taxon>
        <taxon>Pseudomonadota</taxon>
        <taxon>Alphaproteobacteria</taxon>
        <taxon>Rhodobacterales</taxon>
        <taxon>Paracoccaceae</taxon>
        <taxon>Limimaricola</taxon>
    </lineage>
</organism>
<feature type="transmembrane region" description="Helical" evidence="1">
    <location>
        <begin position="359"/>
        <end position="377"/>
    </location>
</feature>
<name>A0A2G1MK36_9RHOB</name>
<comment type="caution">
    <text evidence="2">The sequence shown here is derived from an EMBL/GenBank/DDBJ whole genome shotgun (WGS) entry which is preliminary data.</text>
</comment>
<gene>
    <name evidence="2" type="ORF">CJ301_00820</name>
</gene>
<dbReference type="EMBL" id="NQWH01000003">
    <property type="protein sequence ID" value="PHP29064.1"/>
    <property type="molecule type" value="Genomic_DNA"/>
</dbReference>
<dbReference type="RefSeq" id="WP_099273255.1">
    <property type="nucleotide sequence ID" value="NZ_KZ304951.1"/>
</dbReference>
<feature type="transmembrane region" description="Helical" evidence="1">
    <location>
        <begin position="14"/>
        <end position="33"/>
    </location>
</feature>
<keyword evidence="1" id="KW-0472">Membrane</keyword>
<dbReference type="Pfam" id="PF13795">
    <property type="entry name" value="HupE_UreJ_2"/>
    <property type="match status" value="1"/>
</dbReference>